<evidence type="ECO:0000256" key="1">
    <source>
        <dbReference type="SAM" id="MobiDB-lite"/>
    </source>
</evidence>
<feature type="transmembrane region" description="Helical" evidence="2">
    <location>
        <begin position="103"/>
        <end position="123"/>
    </location>
</feature>
<reference evidence="3 4" key="1">
    <citation type="submission" date="2017-09" db="EMBL/GenBank/DDBJ databases">
        <authorList>
            <person name="Ehlers B."/>
            <person name="Leendertz F.H."/>
        </authorList>
    </citation>
    <scope>NUCLEOTIDE SEQUENCE [LARGE SCALE GENOMIC DNA]</scope>
    <source>
        <strain evidence="3 4">CGMCC 4.7095</strain>
    </source>
</reference>
<feature type="compositionally biased region" description="Low complexity" evidence="1">
    <location>
        <begin position="28"/>
        <end position="38"/>
    </location>
</feature>
<sequence length="256" mass="26965">MSQPWQQGPQGGYGGQPPPQQPQGPGPYGQQQGYGYPQQSPPPQQGYGYPQQPQPGYGQPPQQPGYGGQPPYPGPGQQPGPYGGPPGGFPPPPPPGGGVNNPLLAVLAALGATLIASIVYAMIYKESIDEQTGEASQYPWLFLLVGALVAVGPAFLTRRNYGVWAAAAVLALVAAVAGELYGIALFVAESMSDLDSELAAANGVEVKNAVEIFFQDFGDLWDLWTEVMEADNYLMLVLAPVSAVGLCASIDRKRRR</sequence>
<feature type="region of interest" description="Disordered" evidence="1">
    <location>
        <begin position="1"/>
        <end position="96"/>
    </location>
</feature>
<proteinExistence type="predicted"/>
<gene>
    <name evidence="3" type="ORF">SAMN06297387_104145</name>
</gene>
<feature type="compositionally biased region" description="Pro residues" evidence="1">
    <location>
        <begin position="16"/>
        <end position="25"/>
    </location>
</feature>
<dbReference type="Proteomes" id="UP000219072">
    <property type="component" value="Unassembled WGS sequence"/>
</dbReference>
<dbReference type="RefSeq" id="WP_212615860.1">
    <property type="nucleotide sequence ID" value="NZ_OCNE01000004.1"/>
</dbReference>
<feature type="transmembrane region" description="Helical" evidence="2">
    <location>
        <begin position="163"/>
        <end position="188"/>
    </location>
</feature>
<evidence type="ECO:0000256" key="2">
    <source>
        <dbReference type="SAM" id="Phobius"/>
    </source>
</evidence>
<feature type="compositionally biased region" description="Pro residues" evidence="1">
    <location>
        <begin position="70"/>
        <end position="96"/>
    </location>
</feature>
<evidence type="ECO:0000313" key="4">
    <source>
        <dbReference type="Proteomes" id="UP000219072"/>
    </source>
</evidence>
<keyword evidence="2" id="KW-1133">Transmembrane helix</keyword>
<accession>A0A286DTL5</accession>
<dbReference type="AlphaFoldDB" id="A0A286DTL5"/>
<name>A0A286DTL5_9ACTN</name>
<keyword evidence="2" id="KW-0812">Transmembrane</keyword>
<organism evidence="3 4">
    <name type="scientific">Streptomyces zhaozhouensis</name>
    <dbReference type="NCBI Taxonomy" id="1300267"/>
    <lineage>
        <taxon>Bacteria</taxon>
        <taxon>Bacillati</taxon>
        <taxon>Actinomycetota</taxon>
        <taxon>Actinomycetes</taxon>
        <taxon>Kitasatosporales</taxon>
        <taxon>Streptomycetaceae</taxon>
        <taxon>Streptomyces</taxon>
    </lineage>
</organism>
<evidence type="ECO:0000313" key="3">
    <source>
        <dbReference type="EMBL" id="SOD61975.1"/>
    </source>
</evidence>
<keyword evidence="2" id="KW-0472">Membrane</keyword>
<protein>
    <submittedName>
        <fullName evidence="3">Uncharacterized protein</fullName>
    </submittedName>
</protein>
<feature type="compositionally biased region" description="Low complexity" evidence="1">
    <location>
        <begin position="45"/>
        <end position="60"/>
    </location>
</feature>
<keyword evidence="4" id="KW-1185">Reference proteome</keyword>
<dbReference type="EMBL" id="OCNE01000004">
    <property type="protein sequence ID" value="SOD61975.1"/>
    <property type="molecule type" value="Genomic_DNA"/>
</dbReference>
<feature type="transmembrane region" description="Helical" evidence="2">
    <location>
        <begin position="138"/>
        <end position="156"/>
    </location>
</feature>
<feature type="transmembrane region" description="Helical" evidence="2">
    <location>
        <begin position="233"/>
        <end position="250"/>
    </location>
</feature>